<keyword evidence="1" id="KW-0732">Signal</keyword>
<dbReference type="AlphaFoldDB" id="A0A1L1PEG7"/>
<sequence precursor="true">MKSVWIATIACLAAGLVLANPQHPREAGVIGVAGADTATVMPISIDAGEARAPMRLRDALRQPFDDMDDGGKPFRLSVEERQRLREQLRGQPPFEAHRQP</sequence>
<evidence type="ECO:0000313" key="2">
    <source>
        <dbReference type="EMBL" id="CDN86473.1"/>
    </source>
</evidence>
<proteinExistence type="predicted"/>
<organism evidence="2 3">
    <name type="scientific">Hydrogenophaga intermedia</name>
    <dbReference type="NCBI Taxonomy" id="65786"/>
    <lineage>
        <taxon>Bacteria</taxon>
        <taxon>Pseudomonadati</taxon>
        <taxon>Pseudomonadota</taxon>
        <taxon>Betaproteobacteria</taxon>
        <taxon>Burkholderiales</taxon>
        <taxon>Comamonadaceae</taxon>
        <taxon>Hydrogenophaga</taxon>
    </lineage>
</organism>
<protein>
    <submittedName>
        <fullName evidence="2">Uncharacterized protein</fullName>
    </submittedName>
</protein>
<feature type="signal peptide" evidence="1">
    <location>
        <begin position="1"/>
        <end position="19"/>
    </location>
</feature>
<gene>
    <name evidence="2" type="ORF">BN948_00876</name>
</gene>
<dbReference type="RefSeq" id="WP_009517538.1">
    <property type="nucleotide sequence ID" value="NZ_CCAE010000004.1"/>
</dbReference>
<accession>A0A1L1PEG7</accession>
<feature type="chain" id="PRO_5009681366" evidence="1">
    <location>
        <begin position="20"/>
        <end position="100"/>
    </location>
</feature>
<dbReference type="EMBL" id="CCAE010000004">
    <property type="protein sequence ID" value="CDN86473.1"/>
    <property type="molecule type" value="Genomic_DNA"/>
</dbReference>
<name>A0A1L1PEG7_HYDIT</name>
<reference evidence="3" key="1">
    <citation type="submission" date="2014-11" db="EMBL/GenBank/DDBJ databases">
        <title>Draft genome sequence of Hydrogenophaga intermedia S1.</title>
        <authorList>
            <person name="Gan H.M."/>
            <person name="Chew T.H."/>
            <person name="Stolz A."/>
        </authorList>
    </citation>
    <scope>NUCLEOTIDE SEQUENCE [LARGE SCALE GENOMIC DNA]</scope>
    <source>
        <strain evidence="3">S1</strain>
    </source>
</reference>
<keyword evidence="3" id="KW-1185">Reference proteome</keyword>
<dbReference type="Proteomes" id="UP000028878">
    <property type="component" value="Unassembled WGS sequence"/>
</dbReference>
<evidence type="ECO:0000313" key="3">
    <source>
        <dbReference type="Proteomes" id="UP000028878"/>
    </source>
</evidence>
<evidence type="ECO:0000256" key="1">
    <source>
        <dbReference type="SAM" id="SignalP"/>
    </source>
</evidence>